<sequence>MFSIKVKTIKIVGYTTNGQISTTNSNSKISDEKKYDTS</sequence>
<feature type="compositionally biased region" description="Basic and acidic residues" evidence="1">
    <location>
        <begin position="29"/>
        <end position="38"/>
    </location>
</feature>
<accession>A0A6C0BEN8</accession>
<organism evidence="2">
    <name type="scientific">viral metagenome</name>
    <dbReference type="NCBI Taxonomy" id="1070528"/>
    <lineage>
        <taxon>unclassified sequences</taxon>
        <taxon>metagenomes</taxon>
        <taxon>organismal metagenomes</taxon>
    </lineage>
</organism>
<dbReference type="AlphaFoldDB" id="A0A6C0BEN8"/>
<feature type="compositionally biased region" description="Polar residues" evidence="1">
    <location>
        <begin position="18"/>
        <end position="28"/>
    </location>
</feature>
<feature type="region of interest" description="Disordered" evidence="1">
    <location>
        <begin position="18"/>
        <end position="38"/>
    </location>
</feature>
<evidence type="ECO:0000313" key="2">
    <source>
        <dbReference type="EMBL" id="QHS90241.1"/>
    </source>
</evidence>
<reference evidence="2" key="1">
    <citation type="journal article" date="2020" name="Nature">
        <title>Giant virus diversity and host interactions through global metagenomics.</title>
        <authorList>
            <person name="Schulz F."/>
            <person name="Roux S."/>
            <person name="Paez-Espino D."/>
            <person name="Jungbluth S."/>
            <person name="Walsh D.A."/>
            <person name="Denef V.J."/>
            <person name="McMahon K.D."/>
            <person name="Konstantinidis K.T."/>
            <person name="Eloe-Fadrosh E.A."/>
            <person name="Kyrpides N.C."/>
            <person name="Woyke T."/>
        </authorList>
    </citation>
    <scope>NUCLEOTIDE SEQUENCE</scope>
    <source>
        <strain evidence="2">GVMAG-M-3300010160-60</strain>
    </source>
</reference>
<dbReference type="EMBL" id="MN739130">
    <property type="protein sequence ID" value="QHS90241.1"/>
    <property type="molecule type" value="Genomic_DNA"/>
</dbReference>
<name>A0A6C0BEN8_9ZZZZ</name>
<protein>
    <submittedName>
        <fullName evidence="2">Uncharacterized protein</fullName>
    </submittedName>
</protein>
<evidence type="ECO:0000256" key="1">
    <source>
        <dbReference type="SAM" id="MobiDB-lite"/>
    </source>
</evidence>
<proteinExistence type="predicted"/>